<dbReference type="SMART" id="SM00822">
    <property type="entry name" value="PKS_KR"/>
    <property type="match status" value="1"/>
</dbReference>
<keyword evidence="5" id="KW-1185">Reference proteome</keyword>
<organism evidence="4 5">
    <name type="scientific">Rhodococcus wratislaviensis NBRC 100605</name>
    <dbReference type="NCBI Taxonomy" id="1219028"/>
    <lineage>
        <taxon>Bacteria</taxon>
        <taxon>Bacillati</taxon>
        <taxon>Actinomycetota</taxon>
        <taxon>Actinomycetes</taxon>
        <taxon>Mycobacteriales</taxon>
        <taxon>Nocardiaceae</taxon>
        <taxon>Rhodococcus</taxon>
    </lineage>
</organism>
<protein>
    <submittedName>
        <fullName evidence="4">Putative oxidoreductase</fullName>
    </submittedName>
</protein>
<comment type="caution">
    <text evidence="4">The sequence shown here is derived from an EMBL/GenBank/DDBJ whole genome shotgun (WGS) entry which is preliminary data.</text>
</comment>
<dbReference type="GO" id="GO:0016616">
    <property type="term" value="F:oxidoreductase activity, acting on the CH-OH group of donors, NAD or NADP as acceptor"/>
    <property type="evidence" value="ECO:0007669"/>
    <property type="project" value="UniProtKB-ARBA"/>
</dbReference>
<feature type="domain" description="Ketoreductase" evidence="3">
    <location>
        <begin position="19"/>
        <end position="195"/>
    </location>
</feature>
<dbReference type="FunFam" id="3.40.50.720:FF:000084">
    <property type="entry name" value="Short-chain dehydrogenase reductase"/>
    <property type="match status" value="1"/>
</dbReference>
<dbReference type="PRINTS" id="PR00081">
    <property type="entry name" value="GDHRDH"/>
</dbReference>
<comment type="similarity">
    <text evidence="1">Belongs to the short-chain dehydrogenases/reductases (SDR) family.</text>
</comment>
<dbReference type="InterPro" id="IPR020904">
    <property type="entry name" value="Sc_DH/Rdtase_CS"/>
</dbReference>
<dbReference type="SUPFAM" id="SSF51735">
    <property type="entry name" value="NAD(P)-binding Rossmann-fold domains"/>
    <property type="match status" value="1"/>
</dbReference>
<dbReference type="PRINTS" id="PR00080">
    <property type="entry name" value="SDRFAMILY"/>
</dbReference>
<dbReference type="PANTHER" id="PTHR42760:SF133">
    <property type="entry name" value="3-OXOACYL-[ACYL-CARRIER-PROTEIN] REDUCTASE"/>
    <property type="match status" value="1"/>
</dbReference>
<name>X0Q3B2_RHOWR</name>
<evidence type="ECO:0000259" key="3">
    <source>
        <dbReference type="SMART" id="SM00822"/>
    </source>
</evidence>
<evidence type="ECO:0000256" key="2">
    <source>
        <dbReference type="ARBA" id="ARBA00023002"/>
    </source>
</evidence>
<dbReference type="EMBL" id="BAWF01000022">
    <property type="protein sequence ID" value="GAF45537.1"/>
    <property type="molecule type" value="Genomic_DNA"/>
</dbReference>
<dbReference type="NCBIfam" id="NF005559">
    <property type="entry name" value="PRK07231.1"/>
    <property type="match status" value="1"/>
</dbReference>
<reference evidence="4 5" key="1">
    <citation type="submission" date="2014-02" db="EMBL/GenBank/DDBJ databases">
        <title>Whole genome shotgun sequence of Rhodococcus wratislaviensis NBRC 100605.</title>
        <authorList>
            <person name="Hosoyama A."/>
            <person name="Tsuchikane K."/>
            <person name="Yoshida I."/>
            <person name="Ohji S."/>
            <person name="Ichikawa N."/>
            <person name="Yamazoe A."/>
            <person name="Fujita N."/>
        </authorList>
    </citation>
    <scope>NUCLEOTIDE SEQUENCE [LARGE SCALE GENOMIC DNA]</scope>
    <source>
        <strain evidence="4 5">NBRC 100605</strain>
    </source>
</reference>
<dbReference type="PANTHER" id="PTHR42760">
    <property type="entry name" value="SHORT-CHAIN DEHYDROGENASES/REDUCTASES FAMILY MEMBER"/>
    <property type="match status" value="1"/>
</dbReference>
<dbReference type="InterPro" id="IPR057326">
    <property type="entry name" value="KR_dom"/>
</dbReference>
<dbReference type="PROSITE" id="PS00061">
    <property type="entry name" value="ADH_SHORT"/>
    <property type="match status" value="1"/>
</dbReference>
<dbReference type="Pfam" id="PF13561">
    <property type="entry name" value="adh_short_C2"/>
    <property type="match status" value="1"/>
</dbReference>
<dbReference type="Proteomes" id="UP000019491">
    <property type="component" value="Unassembled WGS sequence"/>
</dbReference>
<evidence type="ECO:0000313" key="4">
    <source>
        <dbReference type="EMBL" id="GAF45537.1"/>
    </source>
</evidence>
<sequence length="279" mass="28701">MMTADKSTTAGANGRLTGRVAIVTGGGAGIGYAIAARLAAEGARVVIAERDDQYGKSAAAALGVEFSKTDVRHRESIDEAISFTLSRFGQLDILVNNAGVTRFLDFLDITEGDWDLIQAVNARGVFFFMQAAARVMAENGQGGAIINIASIAGKGYGSTSSAAYAASKAAVIALTRIGAVQLASDGIRVNAICPGITVTHNLLGDESGNGTDVAPVSKAWSGAETDEGRARFRALVQTIPLGRPSRPEDMGSLAAFLASDESASITGQSLNVDGGLVFD</sequence>
<gene>
    <name evidence="4" type="ORF">RW1_022_01170</name>
</gene>
<evidence type="ECO:0000313" key="5">
    <source>
        <dbReference type="Proteomes" id="UP000019491"/>
    </source>
</evidence>
<dbReference type="AlphaFoldDB" id="X0Q3B2"/>
<proteinExistence type="inferred from homology"/>
<dbReference type="Gene3D" id="3.40.50.720">
    <property type="entry name" value="NAD(P)-binding Rossmann-like Domain"/>
    <property type="match status" value="1"/>
</dbReference>
<keyword evidence="2" id="KW-0560">Oxidoreductase</keyword>
<dbReference type="InterPro" id="IPR002347">
    <property type="entry name" value="SDR_fam"/>
</dbReference>
<dbReference type="InterPro" id="IPR036291">
    <property type="entry name" value="NAD(P)-bd_dom_sf"/>
</dbReference>
<evidence type="ECO:0000256" key="1">
    <source>
        <dbReference type="ARBA" id="ARBA00006484"/>
    </source>
</evidence>
<accession>X0Q3B2</accession>
<dbReference type="RefSeq" id="WP_063748218.1">
    <property type="nucleotide sequence ID" value="NZ_BAWF01000022.1"/>
</dbReference>